<dbReference type="HOGENOM" id="CLU_1005867_0_0_1"/>
<dbReference type="KEGG" id="tca:107398543"/>
<reference evidence="2 3" key="1">
    <citation type="journal article" date="2008" name="Nature">
        <title>The genome of the model beetle and pest Tribolium castaneum.</title>
        <authorList>
            <consortium name="Tribolium Genome Sequencing Consortium"/>
            <person name="Richards S."/>
            <person name="Gibbs R.A."/>
            <person name="Weinstock G.M."/>
            <person name="Brown S.J."/>
            <person name="Denell R."/>
            <person name="Beeman R.W."/>
            <person name="Gibbs R."/>
            <person name="Beeman R.W."/>
            <person name="Brown S.J."/>
            <person name="Bucher G."/>
            <person name="Friedrich M."/>
            <person name="Grimmelikhuijzen C.J."/>
            <person name="Klingler M."/>
            <person name="Lorenzen M."/>
            <person name="Richards S."/>
            <person name="Roth S."/>
            <person name="Schroder R."/>
            <person name="Tautz D."/>
            <person name="Zdobnov E.M."/>
            <person name="Muzny D."/>
            <person name="Gibbs R.A."/>
            <person name="Weinstock G.M."/>
            <person name="Attaway T."/>
            <person name="Bell S."/>
            <person name="Buhay C.J."/>
            <person name="Chandrabose M.N."/>
            <person name="Chavez D."/>
            <person name="Clerk-Blankenburg K.P."/>
            <person name="Cree A."/>
            <person name="Dao M."/>
            <person name="Davis C."/>
            <person name="Chacko J."/>
            <person name="Dinh H."/>
            <person name="Dugan-Rocha S."/>
            <person name="Fowler G."/>
            <person name="Garner T.T."/>
            <person name="Garnes J."/>
            <person name="Gnirke A."/>
            <person name="Hawes A."/>
            <person name="Hernandez J."/>
            <person name="Hines S."/>
            <person name="Holder M."/>
            <person name="Hume J."/>
            <person name="Jhangiani S.N."/>
            <person name="Joshi V."/>
            <person name="Khan Z.M."/>
            <person name="Jackson L."/>
            <person name="Kovar C."/>
            <person name="Kowis A."/>
            <person name="Lee S."/>
            <person name="Lewis L.R."/>
            <person name="Margolis J."/>
            <person name="Morgan M."/>
            <person name="Nazareth L.V."/>
            <person name="Nguyen N."/>
            <person name="Okwuonu G."/>
            <person name="Parker D."/>
            <person name="Richards S."/>
            <person name="Ruiz S.J."/>
            <person name="Santibanez J."/>
            <person name="Savard J."/>
            <person name="Scherer S.E."/>
            <person name="Schneider B."/>
            <person name="Sodergren E."/>
            <person name="Tautz D."/>
            <person name="Vattahil S."/>
            <person name="Villasana D."/>
            <person name="White C.S."/>
            <person name="Wright R."/>
            <person name="Park Y."/>
            <person name="Beeman R.W."/>
            <person name="Lord J."/>
            <person name="Oppert B."/>
            <person name="Lorenzen M."/>
            <person name="Brown S."/>
            <person name="Wang L."/>
            <person name="Savard J."/>
            <person name="Tautz D."/>
            <person name="Richards S."/>
            <person name="Weinstock G."/>
            <person name="Gibbs R.A."/>
            <person name="Liu Y."/>
            <person name="Worley K."/>
            <person name="Weinstock G."/>
            <person name="Elsik C.G."/>
            <person name="Reese J.T."/>
            <person name="Elhaik E."/>
            <person name="Landan G."/>
            <person name="Graur D."/>
            <person name="Arensburger P."/>
            <person name="Atkinson P."/>
            <person name="Beeman R.W."/>
            <person name="Beidler J."/>
            <person name="Brown S.J."/>
            <person name="Demuth J.P."/>
            <person name="Drury D.W."/>
            <person name="Du Y.Z."/>
            <person name="Fujiwara H."/>
            <person name="Lorenzen M."/>
            <person name="Maselli V."/>
            <person name="Osanai M."/>
            <person name="Park Y."/>
            <person name="Robertson H.M."/>
            <person name="Tu Z."/>
            <person name="Wang J.J."/>
            <person name="Wang S."/>
            <person name="Richards S."/>
            <person name="Song H."/>
            <person name="Zhang L."/>
            <person name="Sodergren E."/>
            <person name="Werner D."/>
            <person name="Stanke M."/>
            <person name="Morgenstern B."/>
            <person name="Solovyev V."/>
            <person name="Kosarev P."/>
            <person name="Brown G."/>
            <person name="Chen H.C."/>
            <person name="Ermolaeva O."/>
            <person name="Hlavina W."/>
            <person name="Kapustin Y."/>
            <person name="Kiryutin B."/>
            <person name="Kitts P."/>
            <person name="Maglott D."/>
            <person name="Pruitt K."/>
            <person name="Sapojnikov V."/>
            <person name="Souvorov A."/>
            <person name="Mackey A.J."/>
            <person name="Waterhouse R.M."/>
            <person name="Wyder S."/>
            <person name="Zdobnov E.M."/>
            <person name="Zdobnov E.M."/>
            <person name="Wyder S."/>
            <person name="Kriventseva E.V."/>
            <person name="Kadowaki T."/>
            <person name="Bork P."/>
            <person name="Aranda M."/>
            <person name="Bao R."/>
            <person name="Beermann A."/>
            <person name="Berns N."/>
            <person name="Bolognesi R."/>
            <person name="Bonneton F."/>
            <person name="Bopp D."/>
            <person name="Brown S.J."/>
            <person name="Bucher G."/>
            <person name="Butts T."/>
            <person name="Chaumot A."/>
            <person name="Denell R.E."/>
            <person name="Ferrier D.E."/>
            <person name="Friedrich M."/>
            <person name="Gordon C.M."/>
            <person name="Jindra M."/>
            <person name="Klingler M."/>
            <person name="Lan Q."/>
            <person name="Lattorff H.M."/>
            <person name="Laudet V."/>
            <person name="von Levetsow C."/>
            <person name="Liu Z."/>
            <person name="Lutz R."/>
            <person name="Lynch J.A."/>
            <person name="da Fonseca R.N."/>
            <person name="Posnien N."/>
            <person name="Reuter R."/>
            <person name="Roth S."/>
            <person name="Savard J."/>
            <person name="Schinko J.B."/>
            <person name="Schmitt C."/>
            <person name="Schoppmeier M."/>
            <person name="Schroder R."/>
            <person name="Shippy T.D."/>
            <person name="Simonnet F."/>
            <person name="Marques-Souza H."/>
            <person name="Tautz D."/>
            <person name="Tomoyasu Y."/>
            <person name="Trauner J."/>
            <person name="Van der Zee M."/>
            <person name="Vervoort M."/>
            <person name="Wittkopp N."/>
            <person name="Wimmer E.A."/>
            <person name="Yang X."/>
            <person name="Jones A.K."/>
            <person name="Sattelle D.B."/>
            <person name="Ebert P.R."/>
            <person name="Nelson D."/>
            <person name="Scott J.G."/>
            <person name="Beeman R.W."/>
            <person name="Muthukrishnan S."/>
            <person name="Kramer K.J."/>
            <person name="Arakane Y."/>
            <person name="Beeman R.W."/>
            <person name="Zhu Q."/>
            <person name="Hogenkamp D."/>
            <person name="Dixit R."/>
            <person name="Oppert B."/>
            <person name="Jiang H."/>
            <person name="Zou Z."/>
            <person name="Marshall J."/>
            <person name="Elpidina E."/>
            <person name="Vinokurov K."/>
            <person name="Oppert C."/>
            <person name="Zou Z."/>
            <person name="Evans J."/>
            <person name="Lu Z."/>
            <person name="Zhao P."/>
            <person name="Sumathipala N."/>
            <person name="Altincicek B."/>
            <person name="Vilcinskas A."/>
            <person name="Williams M."/>
            <person name="Hultmark D."/>
            <person name="Hetru C."/>
            <person name="Jiang H."/>
            <person name="Grimmelikhuijzen C.J."/>
            <person name="Hauser F."/>
            <person name="Cazzamali G."/>
            <person name="Williamson M."/>
            <person name="Park Y."/>
            <person name="Li B."/>
            <person name="Tanaka Y."/>
            <person name="Predel R."/>
            <person name="Neupert S."/>
            <person name="Schachtner J."/>
            <person name="Verleyen P."/>
            <person name="Raible F."/>
            <person name="Bork P."/>
            <person name="Friedrich M."/>
            <person name="Walden K.K."/>
            <person name="Robertson H.M."/>
            <person name="Angeli S."/>
            <person name="Foret S."/>
            <person name="Bucher G."/>
            <person name="Schuetz S."/>
            <person name="Maleszka R."/>
            <person name="Wimmer E.A."/>
            <person name="Beeman R.W."/>
            <person name="Lorenzen M."/>
            <person name="Tomoyasu Y."/>
            <person name="Miller S.C."/>
            <person name="Grossmann D."/>
            <person name="Bucher G."/>
        </authorList>
    </citation>
    <scope>NUCLEOTIDE SEQUENCE [LARGE SCALE GENOMIC DNA]</scope>
    <source>
        <strain evidence="2 3">Georgia GA2</strain>
    </source>
</reference>
<dbReference type="OrthoDB" id="6107953at2759"/>
<protein>
    <submittedName>
        <fullName evidence="2">Uncharacterized protein</fullName>
    </submittedName>
</protein>
<dbReference type="AlphaFoldDB" id="D6WYF9"/>
<proteinExistence type="predicted"/>
<feature type="compositionally biased region" description="Pro residues" evidence="1">
    <location>
        <begin position="169"/>
        <end position="190"/>
    </location>
</feature>
<feature type="region of interest" description="Disordered" evidence="1">
    <location>
        <begin position="28"/>
        <end position="55"/>
    </location>
</feature>
<dbReference type="Proteomes" id="UP000007266">
    <property type="component" value="Linkage group 8"/>
</dbReference>
<evidence type="ECO:0000313" key="2">
    <source>
        <dbReference type="EMBL" id="EFA08974.2"/>
    </source>
</evidence>
<feature type="compositionally biased region" description="Pro residues" evidence="1">
    <location>
        <begin position="141"/>
        <end position="160"/>
    </location>
</feature>
<feature type="compositionally biased region" description="Low complexity" evidence="1">
    <location>
        <begin position="36"/>
        <end position="55"/>
    </location>
</feature>
<dbReference type="InParanoid" id="D6WYF9"/>
<reference evidence="2 3" key="2">
    <citation type="journal article" date="2010" name="Nucleic Acids Res.">
        <title>BeetleBase in 2010: revisions to provide comprehensive genomic information for Tribolium castaneum.</title>
        <authorList>
            <person name="Kim H.S."/>
            <person name="Murphy T."/>
            <person name="Xia J."/>
            <person name="Caragea D."/>
            <person name="Park Y."/>
            <person name="Beeman R.W."/>
            <person name="Lorenzen M.D."/>
            <person name="Butcher S."/>
            <person name="Manak J.R."/>
            <person name="Brown S.J."/>
        </authorList>
    </citation>
    <scope>GENOME REANNOTATION</scope>
    <source>
        <strain evidence="2 3">Georgia GA2</strain>
    </source>
</reference>
<sequence length="288" mass="31666">MTTLTRSNSRAMPSYKEYVNFLGGYKTGKKDDETSDSAISISTSTSSSSLSSADAPDFAKTACTPYTTYVQNQKNRKFNPVKPSFDAKPTKKTEIFIEIQPTKSVSEVSKIFENPNKLNSKISVFENKPKIATKPKIDLDLPPPPPEFLAPDFLPPPPPEFLLNESKVAPPPPPPPPQVNHTPPPLPQTSPPRLQASLTKGPPAKFSVDNPKGVAPEIDRNDPMVRKLVYGTLRGLYGAYHDKASDMLATMPKNMVVRSNGVRDRIEQIASNGDLEKLNGRVNPRLEE</sequence>
<feature type="region of interest" description="Disordered" evidence="1">
    <location>
        <begin position="134"/>
        <end position="219"/>
    </location>
</feature>
<evidence type="ECO:0000313" key="3">
    <source>
        <dbReference type="Proteomes" id="UP000007266"/>
    </source>
</evidence>
<dbReference type="EMBL" id="KQ971362">
    <property type="protein sequence ID" value="EFA08974.2"/>
    <property type="molecule type" value="Genomic_DNA"/>
</dbReference>
<gene>
    <name evidence="2" type="primary">AUGUSTUS-3.0.2_06681</name>
    <name evidence="2" type="ORF">TcasGA2_TC006681</name>
</gene>
<organism evidence="2 3">
    <name type="scientific">Tribolium castaneum</name>
    <name type="common">Red flour beetle</name>
    <dbReference type="NCBI Taxonomy" id="7070"/>
    <lineage>
        <taxon>Eukaryota</taxon>
        <taxon>Metazoa</taxon>
        <taxon>Ecdysozoa</taxon>
        <taxon>Arthropoda</taxon>
        <taxon>Hexapoda</taxon>
        <taxon>Insecta</taxon>
        <taxon>Pterygota</taxon>
        <taxon>Neoptera</taxon>
        <taxon>Endopterygota</taxon>
        <taxon>Coleoptera</taxon>
        <taxon>Polyphaga</taxon>
        <taxon>Cucujiformia</taxon>
        <taxon>Tenebrionidae</taxon>
        <taxon>Tenebrionidae incertae sedis</taxon>
        <taxon>Tribolium</taxon>
    </lineage>
</organism>
<evidence type="ECO:0000256" key="1">
    <source>
        <dbReference type="SAM" id="MobiDB-lite"/>
    </source>
</evidence>
<accession>D6WYF9</accession>
<name>D6WYF9_TRICA</name>
<keyword evidence="3" id="KW-1185">Reference proteome</keyword>